<reference evidence="3" key="1">
    <citation type="submission" date="2023-03" db="EMBL/GenBank/DDBJ databases">
        <title>Massive genome expansion in bonnet fungi (Mycena s.s.) driven by repeated elements and novel gene families across ecological guilds.</title>
        <authorList>
            <consortium name="Lawrence Berkeley National Laboratory"/>
            <person name="Harder C.B."/>
            <person name="Miyauchi S."/>
            <person name="Viragh M."/>
            <person name="Kuo A."/>
            <person name="Thoen E."/>
            <person name="Andreopoulos B."/>
            <person name="Lu D."/>
            <person name="Skrede I."/>
            <person name="Drula E."/>
            <person name="Henrissat B."/>
            <person name="Morin E."/>
            <person name="Kohler A."/>
            <person name="Barry K."/>
            <person name="LaButti K."/>
            <person name="Morin E."/>
            <person name="Salamov A."/>
            <person name="Lipzen A."/>
            <person name="Mereny Z."/>
            <person name="Hegedus B."/>
            <person name="Baldrian P."/>
            <person name="Stursova M."/>
            <person name="Weitz H."/>
            <person name="Taylor A."/>
            <person name="Grigoriev I.V."/>
            <person name="Nagy L.G."/>
            <person name="Martin F."/>
            <person name="Kauserud H."/>
        </authorList>
    </citation>
    <scope>NUCLEOTIDE SEQUENCE</scope>
    <source>
        <strain evidence="3">9284</strain>
    </source>
</reference>
<proteinExistence type="predicted"/>
<evidence type="ECO:0000256" key="1">
    <source>
        <dbReference type="SAM" id="MobiDB-lite"/>
    </source>
</evidence>
<feature type="compositionally biased region" description="Polar residues" evidence="1">
    <location>
        <begin position="102"/>
        <end position="132"/>
    </location>
</feature>
<keyword evidence="4" id="KW-1185">Reference proteome</keyword>
<gene>
    <name evidence="3" type="ORF">FB45DRAFT_958054</name>
</gene>
<keyword evidence="2" id="KW-0812">Transmembrane</keyword>
<dbReference type="Proteomes" id="UP001221142">
    <property type="component" value="Unassembled WGS sequence"/>
</dbReference>
<evidence type="ECO:0008006" key="5">
    <source>
        <dbReference type="Google" id="ProtNLM"/>
    </source>
</evidence>
<dbReference type="AlphaFoldDB" id="A0AAD7F630"/>
<dbReference type="EMBL" id="JARKIF010000116">
    <property type="protein sequence ID" value="KAJ7604068.1"/>
    <property type="molecule type" value="Genomic_DNA"/>
</dbReference>
<keyword evidence="2" id="KW-0472">Membrane</keyword>
<keyword evidence="2" id="KW-1133">Transmembrane helix</keyword>
<evidence type="ECO:0000313" key="3">
    <source>
        <dbReference type="EMBL" id="KAJ7604068.1"/>
    </source>
</evidence>
<evidence type="ECO:0000313" key="4">
    <source>
        <dbReference type="Proteomes" id="UP001221142"/>
    </source>
</evidence>
<accession>A0AAD7F630</accession>
<protein>
    <recommendedName>
        <fullName evidence="5">Mid2 domain-containing protein</fullName>
    </recommendedName>
</protein>
<dbReference type="Gene3D" id="1.20.5.510">
    <property type="entry name" value="Single helix bin"/>
    <property type="match status" value="1"/>
</dbReference>
<sequence>MPPLSFPIVRRRALVVDVPPPPITAPLNNGGTDEHSEDDSEDEPAANQPTSRTIPFPPPPPAWTRISVAPSSSSSTTAITGTREITVLPSETGSPGIPSASAIDSTPTSTQAAAQDNAGETSQPVQRGGSQSHAGEIAGGVLGGLVFLLLLGAGVFWFLRRRRRRLNATPSLQFVTVLPPAAFTLPVAVTIPESNGDLDQAKSPTTGYEPSIWTLTSSRYATRYP</sequence>
<feature type="region of interest" description="Disordered" evidence="1">
    <location>
        <begin position="16"/>
        <end position="132"/>
    </location>
</feature>
<organism evidence="3 4">
    <name type="scientific">Roridomyces roridus</name>
    <dbReference type="NCBI Taxonomy" id="1738132"/>
    <lineage>
        <taxon>Eukaryota</taxon>
        <taxon>Fungi</taxon>
        <taxon>Dikarya</taxon>
        <taxon>Basidiomycota</taxon>
        <taxon>Agaricomycotina</taxon>
        <taxon>Agaricomycetes</taxon>
        <taxon>Agaricomycetidae</taxon>
        <taxon>Agaricales</taxon>
        <taxon>Marasmiineae</taxon>
        <taxon>Mycenaceae</taxon>
        <taxon>Roridomyces</taxon>
    </lineage>
</organism>
<evidence type="ECO:0000256" key="2">
    <source>
        <dbReference type="SAM" id="Phobius"/>
    </source>
</evidence>
<feature type="compositionally biased region" description="Acidic residues" evidence="1">
    <location>
        <begin position="35"/>
        <end position="44"/>
    </location>
</feature>
<feature type="transmembrane region" description="Helical" evidence="2">
    <location>
        <begin position="137"/>
        <end position="159"/>
    </location>
</feature>
<name>A0AAD7F630_9AGAR</name>
<comment type="caution">
    <text evidence="3">The sequence shown here is derived from an EMBL/GenBank/DDBJ whole genome shotgun (WGS) entry which is preliminary data.</text>
</comment>
<feature type="compositionally biased region" description="Low complexity" evidence="1">
    <location>
        <begin position="64"/>
        <end position="83"/>
    </location>
</feature>